<evidence type="ECO:0000313" key="1">
    <source>
        <dbReference type="EMBL" id="KAI8431213.1"/>
    </source>
</evidence>
<dbReference type="EMBL" id="CM046131">
    <property type="protein sequence ID" value="KAI8431213.1"/>
    <property type="molecule type" value="Genomic_DNA"/>
</dbReference>
<evidence type="ECO:0000313" key="2">
    <source>
        <dbReference type="Proteomes" id="UP001064048"/>
    </source>
</evidence>
<protein>
    <submittedName>
        <fullName evidence="1">Uncharacterized protein</fullName>
    </submittedName>
</protein>
<organism evidence="1 2">
    <name type="scientific">Choristoneura fumiferana</name>
    <name type="common">Spruce budworm moth</name>
    <name type="synonym">Archips fumiferana</name>
    <dbReference type="NCBI Taxonomy" id="7141"/>
    <lineage>
        <taxon>Eukaryota</taxon>
        <taxon>Metazoa</taxon>
        <taxon>Ecdysozoa</taxon>
        <taxon>Arthropoda</taxon>
        <taxon>Hexapoda</taxon>
        <taxon>Insecta</taxon>
        <taxon>Pterygota</taxon>
        <taxon>Neoptera</taxon>
        <taxon>Endopterygota</taxon>
        <taxon>Lepidoptera</taxon>
        <taxon>Glossata</taxon>
        <taxon>Ditrysia</taxon>
        <taxon>Tortricoidea</taxon>
        <taxon>Tortricidae</taxon>
        <taxon>Tortricinae</taxon>
        <taxon>Choristoneura</taxon>
    </lineage>
</organism>
<keyword evidence="2" id="KW-1185">Reference proteome</keyword>
<sequence length="873" mass="96062">MDGEIVSPLRLEREDLDYKITNEASFQDDFMAISIQNGYPYLVMDIGDSAESAREPTRISSEKFVADDRWYQVIVDRVGRNVKLSIRESLDNGTEVTHPKEAVLPGQHTIFNLDRQKSKLYVGGVPSNAKLQGISFPAFVGQIEELMVGDTPVGLWNFEAAEKLKGARQRDKLITPSSGAQEYRFNGRAHVTMPARAYVQSQKNQVLLFFRTYAKKGLIYLLGDKQSFFSISMQDGKVYLQVSLGNPEDLVIIGTSKTYNDGKWHMLDAGRYFANCSLRVDNEINRAVSTSKQVEITALDDMNFGGNTKGIPQIFDKGFDGCMRQITVDGVDVDLSKDSIESIGVGDGCKYASLVSLTGTDSYLRYVDLTLDNLQLTLKFKTEQPDGLIFVYLNRMQTTAMQDSISLSIVNGKLVLMSPRDTLDTGMHTYNDSQWHVVTVTHGAALKMRVDDFDHYSSDTAPDPLHILEGVLLIGGTQPNYVATYKAGTKSAFRGCIADATINGRVLNLLEPVSRHGVTFGRCGETISGFNPGFLTMFSFTAKLVLTKRTFLDNHVWPDPVRGDVLPTPAPPDQDAEVVTKQPGPGRPLLDIASPIDLQLPRLEATGIHSETTTLTRGGQPSAADANARADDARAGAHDPLDPRDHAAHDPPPDPQPQPGCALAYDPQYSIGDPYEGYRFGTRNDSRMEYAKLPGRQSDGLDLTVTLRTFDRHGGLLFYASAATAPDQFLAIYMKDARLHFTFNCGGDTALVVSPDTYNDTEWHTVTVIRTSGHGKMTVDSDRVGEASVSCNNPAALAPPYYYGGLKSFAGKVSGHLSDFYQPFKGCLRGLMMNGQYVTEVLRRVNALRCTDNIEEGVYFGPSSNTSSNYLKS</sequence>
<gene>
    <name evidence="1" type="ORF">MSG28_001251</name>
</gene>
<proteinExistence type="predicted"/>
<dbReference type="Proteomes" id="UP001064048">
    <property type="component" value="Chromosome Z"/>
</dbReference>
<accession>A0ACC0K4S9</accession>
<reference evidence="1 2" key="1">
    <citation type="journal article" date="2022" name="Genome Biol. Evol.">
        <title>The Spruce Budworm Genome: Reconstructing the Evolutionary History of Antifreeze Proteins.</title>
        <authorList>
            <person name="Beliveau C."/>
            <person name="Gagne P."/>
            <person name="Picq S."/>
            <person name="Vernygora O."/>
            <person name="Keeling C.I."/>
            <person name="Pinkney K."/>
            <person name="Doucet D."/>
            <person name="Wen F."/>
            <person name="Johnston J.S."/>
            <person name="Maaroufi H."/>
            <person name="Boyle B."/>
            <person name="Laroche J."/>
            <person name="Dewar K."/>
            <person name="Juretic N."/>
            <person name="Blackburn G."/>
            <person name="Nisole A."/>
            <person name="Brunet B."/>
            <person name="Brandao M."/>
            <person name="Lumley L."/>
            <person name="Duan J."/>
            <person name="Quan G."/>
            <person name="Lucarotti C.J."/>
            <person name="Roe A.D."/>
            <person name="Sperling F.A.H."/>
            <person name="Levesque R.C."/>
            <person name="Cusson M."/>
        </authorList>
    </citation>
    <scope>NUCLEOTIDE SEQUENCE [LARGE SCALE GENOMIC DNA]</scope>
    <source>
        <strain evidence="1">Glfc:IPQL:Cfum</strain>
    </source>
</reference>
<name>A0ACC0K4S9_CHOFU</name>
<comment type="caution">
    <text evidence="1">The sequence shown here is derived from an EMBL/GenBank/DDBJ whole genome shotgun (WGS) entry which is preliminary data.</text>
</comment>